<dbReference type="GO" id="GO:0022857">
    <property type="term" value="F:transmembrane transporter activity"/>
    <property type="evidence" value="ECO:0007669"/>
    <property type="project" value="TreeGrafter"/>
</dbReference>
<feature type="domain" description="MacB-like periplasmic core" evidence="8">
    <location>
        <begin position="21"/>
        <end position="244"/>
    </location>
</feature>
<dbReference type="Pfam" id="PF02687">
    <property type="entry name" value="FtsX"/>
    <property type="match status" value="2"/>
</dbReference>
<dbReference type="PANTHER" id="PTHR30572:SF18">
    <property type="entry name" value="ABC-TYPE MACROLIDE FAMILY EXPORT SYSTEM PERMEASE COMPONENT 2"/>
    <property type="match status" value="1"/>
</dbReference>
<dbReference type="InterPro" id="IPR003838">
    <property type="entry name" value="ABC3_permease_C"/>
</dbReference>
<dbReference type="GO" id="GO:0005886">
    <property type="term" value="C:plasma membrane"/>
    <property type="evidence" value="ECO:0007669"/>
    <property type="project" value="UniProtKB-SubCell"/>
</dbReference>
<feature type="domain" description="MacB-like periplasmic core" evidence="8">
    <location>
        <begin position="436"/>
        <end position="597"/>
    </location>
</feature>
<dbReference type="InterPro" id="IPR025857">
    <property type="entry name" value="MacB_PCD"/>
</dbReference>
<evidence type="ECO:0000313" key="9">
    <source>
        <dbReference type="EMBL" id="NAS13323.1"/>
    </source>
</evidence>
<feature type="transmembrane region" description="Helical" evidence="6">
    <location>
        <begin position="676"/>
        <end position="697"/>
    </location>
</feature>
<evidence type="ECO:0000256" key="3">
    <source>
        <dbReference type="ARBA" id="ARBA00022692"/>
    </source>
</evidence>
<evidence type="ECO:0000313" key="10">
    <source>
        <dbReference type="Proteomes" id="UP000475249"/>
    </source>
</evidence>
<feature type="transmembrane region" description="Helical" evidence="6">
    <location>
        <begin position="381"/>
        <end position="404"/>
    </location>
</feature>
<name>A0A6L9EF92_9FLAO</name>
<keyword evidence="4 6" id="KW-1133">Transmembrane helix</keyword>
<keyword evidence="3 6" id="KW-0812">Transmembrane</keyword>
<reference evidence="9 10" key="1">
    <citation type="submission" date="2020-01" db="EMBL/GenBank/DDBJ databases">
        <title>Bacteria diversity of Porities sp.</title>
        <authorList>
            <person name="Wang G."/>
        </authorList>
    </citation>
    <scope>NUCLEOTIDE SEQUENCE [LARGE SCALE GENOMIC DNA]</scope>
    <source>
        <strain evidence="9 10">R33</strain>
    </source>
</reference>
<comment type="subcellular location">
    <subcellularLocation>
        <location evidence="1">Cell membrane</location>
        <topology evidence="1">Multi-pass membrane protein</topology>
    </subcellularLocation>
</comment>
<evidence type="ECO:0000259" key="8">
    <source>
        <dbReference type="Pfam" id="PF12704"/>
    </source>
</evidence>
<dbReference type="RefSeq" id="WP_161436360.1">
    <property type="nucleotide sequence ID" value="NZ_WXYO01000006.1"/>
</dbReference>
<gene>
    <name evidence="9" type="ORF">GTQ38_14995</name>
</gene>
<sequence>MLKNYLKTAWRNLKRNKVYAMINIGGLAAGITVVMLIGLWIHDELSYNTYHQNYDRIAQVLVNRTSNGQTRTRYTMPYPLGNELRNVYGSNFEYVVMSSFHGDNVLSIDEKNKTTYGSYMEEDALRMLSLEMLDGSWDAIQEPNSIVISNSTAQAFFGDSDPMGKPMKINNKQTVTVTGVFKDLPYNSHFRELKFIAPWKLYVETNDWVRVARDENQWDNNSYQLFVQISPEATMQTTSENIKSAVFNNVSENARRSKPEIFLHQMKDWHLRSEWKNGVQTNGFVQYVWLFGIIGIFVLVLACINFMNLATAQSVRRAKEVGVRKTIGSNKNQLINQFLTESLLLSFFALSIAGLLVYILLPSFNQLADKQIVFPFTNPVFWLLCLALLMATSVLAGSYPAIYLSSFRPAKVLKGTFKTGKATISSRKALVVFQFTISIILVIGTIVIDRQIQFFKDRPTGYERDQLLMIPKNTEDFEGKYNLIREELVQNEIVQEMSESSSPLTEVWSGTSGIEWEGKDPALATNFVTVCVTHDYGNTIGWEILEGRDFSRDFASDSTAFILNEAAVDYMGLKDPVGKTIRWGRAQHKVIGVVKNILTESPYESIKQSIYLIKYDNTNWIELKLLPNRSISESLAQIGAVFKKHAPNVPFEYQFVDEAFSTKFKAEERIRELSGIFAFLAIFISCLGLFGLASFVAEQRTKEIGVRKVLGASVLSLWQMLSGSFVVLVLISGLIAIPIAYHLMKLWLQNYEYSVEIRWWIFAVTIIGALLITVITVSFQALKAANINPVKSLRAE</sequence>
<evidence type="ECO:0000256" key="5">
    <source>
        <dbReference type="ARBA" id="ARBA00023136"/>
    </source>
</evidence>
<feature type="transmembrane region" description="Helical" evidence="6">
    <location>
        <begin position="343"/>
        <end position="361"/>
    </location>
</feature>
<accession>A0A6L9EF92</accession>
<keyword evidence="10" id="KW-1185">Reference proteome</keyword>
<dbReference type="AlphaFoldDB" id="A0A6L9EF92"/>
<feature type="transmembrane region" description="Helical" evidence="6">
    <location>
        <begin position="20"/>
        <end position="41"/>
    </location>
</feature>
<proteinExistence type="predicted"/>
<feature type="transmembrane region" description="Helical" evidence="6">
    <location>
        <begin position="709"/>
        <end position="739"/>
    </location>
</feature>
<evidence type="ECO:0000256" key="1">
    <source>
        <dbReference type="ARBA" id="ARBA00004651"/>
    </source>
</evidence>
<dbReference type="InterPro" id="IPR050250">
    <property type="entry name" value="Macrolide_Exporter_MacB"/>
</dbReference>
<evidence type="ECO:0000256" key="6">
    <source>
        <dbReference type="SAM" id="Phobius"/>
    </source>
</evidence>
<keyword evidence="2" id="KW-1003">Cell membrane</keyword>
<dbReference type="PANTHER" id="PTHR30572">
    <property type="entry name" value="MEMBRANE COMPONENT OF TRANSPORTER-RELATED"/>
    <property type="match status" value="1"/>
</dbReference>
<protein>
    <submittedName>
        <fullName evidence="9">FtsX-like permease family protein</fullName>
    </submittedName>
</protein>
<dbReference type="Proteomes" id="UP000475249">
    <property type="component" value="Unassembled WGS sequence"/>
</dbReference>
<evidence type="ECO:0000256" key="4">
    <source>
        <dbReference type="ARBA" id="ARBA00022989"/>
    </source>
</evidence>
<feature type="domain" description="ABC3 transporter permease C-terminal" evidence="7">
    <location>
        <begin position="293"/>
        <end position="406"/>
    </location>
</feature>
<dbReference type="EMBL" id="WXYO01000006">
    <property type="protein sequence ID" value="NAS13323.1"/>
    <property type="molecule type" value="Genomic_DNA"/>
</dbReference>
<evidence type="ECO:0000259" key="7">
    <source>
        <dbReference type="Pfam" id="PF02687"/>
    </source>
</evidence>
<comment type="caution">
    <text evidence="9">The sequence shown here is derived from an EMBL/GenBank/DDBJ whole genome shotgun (WGS) entry which is preliminary data.</text>
</comment>
<feature type="transmembrane region" description="Helical" evidence="6">
    <location>
        <begin position="429"/>
        <end position="448"/>
    </location>
</feature>
<feature type="transmembrane region" description="Helical" evidence="6">
    <location>
        <begin position="287"/>
        <end position="309"/>
    </location>
</feature>
<feature type="transmembrane region" description="Helical" evidence="6">
    <location>
        <begin position="759"/>
        <end position="782"/>
    </location>
</feature>
<evidence type="ECO:0000256" key="2">
    <source>
        <dbReference type="ARBA" id="ARBA00022475"/>
    </source>
</evidence>
<dbReference type="Pfam" id="PF12704">
    <property type="entry name" value="MacB_PCD"/>
    <property type="match status" value="2"/>
</dbReference>
<feature type="domain" description="ABC3 transporter permease C-terminal" evidence="7">
    <location>
        <begin position="676"/>
        <end position="789"/>
    </location>
</feature>
<keyword evidence="5 6" id="KW-0472">Membrane</keyword>
<organism evidence="9 10">
    <name type="scientific">Poritiphilus flavus</name>
    <dbReference type="NCBI Taxonomy" id="2697053"/>
    <lineage>
        <taxon>Bacteria</taxon>
        <taxon>Pseudomonadati</taxon>
        <taxon>Bacteroidota</taxon>
        <taxon>Flavobacteriia</taxon>
        <taxon>Flavobacteriales</taxon>
        <taxon>Flavobacteriaceae</taxon>
        <taxon>Poritiphilus</taxon>
    </lineage>
</organism>